<dbReference type="GO" id="GO:0016020">
    <property type="term" value="C:membrane"/>
    <property type="evidence" value="ECO:0007669"/>
    <property type="project" value="UniProtKB-SubCell"/>
</dbReference>
<evidence type="ECO:0000313" key="8">
    <source>
        <dbReference type="Proteomes" id="UP000422822"/>
    </source>
</evidence>
<proteinExistence type="predicted"/>
<keyword evidence="2 5" id="KW-0812">Transmembrane</keyword>
<keyword evidence="8" id="KW-1185">Reference proteome</keyword>
<dbReference type="Proteomes" id="UP000422822">
    <property type="component" value="Chromosome"/>
</dbReference>
<evidence type="ECO:0000256" key="4">
    <source>
        <dbReference type="ARBA" id="ARBA00023136"/>
    </source>
</evidence>
<gene>
    <name evidence="7" type="ORF">EDL80_00465</name>
</gene>
<evidence type="ECO:0000256" key="3">
    <source>
        <dbReference type="ARBA" id="ARBA00022989"/>
    </source>
</evidence>
<dbReference type="Pfam" id="PF07219">
    <property type="entry name" value="HemY_N"/>
    <property type="match status" value="1"/>
</dbReference>
<evidence type="ECO:0000256" key="1">
    <source>
        <dbReference type="ARBA" id="ARBA00004370"/>
    </source>
</evidence>
<evidence type="ECO:0000259" key="6">
    <source>
        <dbReference type="Pfam" id="PF07219"/>
    </source>
</evidence>
<evidence type="ECO:0000313" key="7">
    <source>
        <dbReference type="EMBL" id="QGR03094.1"/>
    </source>
</evidence>
<dbReference type="SUPFAM" id="SSF48452">
    <property type="entry name" value="TPR-like"/>
    <property type="match status" value="1"/>
</dbReference>
<organism evidence="7 8">
    <name type="scientific">Ehrlichia ruminantium</name>
    <name type="common">heartwater rickettsia</name>
    <name type="synonym">Cowdria ruminantium</name>
    <dbReference type="NCBI Taxonomy" id="779"/>
    <lineage>
        <taxon>Bacteria</taxon>
        <taxon>Pseudomonadati</taxon>
        <taxon>Pseudomonadota</taxon>
        <taxon>Alphaproteobacteria</taxon>
        <taxon>Rickettsiales</taxon>
        <taxon>Anaplasmataceae</taxon>
        <taxon>Ehrlichia</taxon>
    </lineage>
</organism>
<dbReference type="InterPro" id="IPR010817">
    <property type="entry name" value="HemY_N"/>
</dbReference>
<evidence type="ECO:0000256" key="5">
    <source>
        <dbReference type="SAM" id="Phobius"/>
    </source>
</evidence>
<keyword evidence="3 5" id="KW-1133">Transmembrane helix</keyword>
<feature type="transmembrane region" description="Helical" evidence="5">
    <location>
        <begin position="35"/>
        <end position="64"/>
    </location>
</feature>
<dbReference type="AlphaFoldDB" id="A0AAE6Q9N8"/>
<reference evidence="7 8" key="1">
    <citation type="submission" date="2018-10" db="EMBL/GenBank/DDBJ databases">
        <title>Propagation and draft genome sequences of three atypical Erhlichia ruminantium isolates.</title>
        <authorList>
            <person name="Liebenberg J."/>
            <person name="Steyn H."/>
            <person name="Josemans A."/>
            <person name="Zweygarth E."/>
        </authorList>
    </citation>
    <scope>NUCLEOTIDE SEQUENCE [LARGE SCALE GENOMIC DNA]</scope>
    <source>
        <strain evidence="7 8">Omatjenne</strain>
    </source>
</reference>
<dbReference type="Gene3D" id="1.25.40.10">
    <property type="entry name" value="Tetratricopeptide repeat domain"/>
    <property type="match status" value="1"/>
</dbReference>
<dbReference type="RefSeq" id="WP_158406259.1">
    <property type="nucleotide sequence ID" value="NZ_CP033454.1"/>
</dbReference>
<dbReference type="InterPro" id="IPR011990">
    <property type="entry name" value="TPR-like_helical_dom_sf"/>
</dbReference>
<dbReference type="EMBL" id="CP033455">
    <property type="protein sequence ID" value="QGR03094.1"/>
    <property type="molecule type" value="Genomic_DNA"/>
</dbReference>
<sequence>MITSVLIFFIIALTIGLWAIDCDGVVKIEWLHYNIEINILFALCIIAIIFLCIILLVRLVFYIFQCFYSYKKHQQEKRIMLLDQGYMYLNCGNIEKADKCITKLHKFNHPSLFLLKGRFYFDNNKYALAEKYFTQFTQVVPIIDPALGIHLLNHINRIEDQSYQLTLFRKMLEVFYKQSWSAIFKLEICRISRDWNTAIEEMHKIIKLKINVPYDTQEMLCIFYYALAKQHYTYQKYDDALQVLDNIKHYSKYRIPIILLKAQLCVSTNKQRKAIQLLESEYRTNPHPDIANFYLEVMHHDSQAIHKLYNINNDYYFSTYLIAQDAINLGEYNIAMKYLNNVFNSKTYISLRFLMIKLKVLLQDHTELLYWTDKTMKDAIVDQYWQCKQCKCVPINWNYECDNCKGFNTIVWV</sequence>
<keyword evidence="4 5" id="KW-0472">Membrane</keyword>
<feature type="domain" description="HemY N-terminal" evidence="6">
    <location>
        <begin position="24"/>
        <end position="106"/>
    </location>
</feature>
<name>A0AAE6Q9N8_EHRRU</name>
<protein>
    <submittedName>
        <fullName evidence="7">Heme biosynthesis protein HemY</fullName>
    </submittedName>
</protein>
<comment type="subcellular location">
    <subcellularLocation>
        <location evidence="1">Membrane</location>
    </subcellularLocation>
</comment>
<accession>A0AAE6Q9N8</accession>
<evidence type="ECO:0000256" key="2">
    <source>
        <dbReference type="ARBA" id="ARBA00022692"/>
    </source>
</evidence>